<keyword evidence="3" id="KW-1185">Reference proteome</keyword>
<feature type="region of interest" description="Disordered" evidence="1">
    <location>
        <begin position="65"/>
        <end position="86"/>
    </location>
</feature>
<evidence type="ECO:0000313" key="2">
    <source>
        <dbReference type="EMBL" id="GCC27061.1"/>
    </source>
</evidence>
<evidence type="ECO:0000313" key="3">
    <source>
        <dbReference type="Proteomes" id="UP000287033"/>
    </source>
</evidence>
<dbReference type="AlphaFoldDB" id="A0A401S9I3"/>
<comment type="caution">
    <text evidence="2">The sequence shown here is derived from an EMBL/GenBank/DDBJ whole genome shotgun (WGS) entry which is preliminary data.</text>
</comment>
<proteinExistence type="predicted"/>
<dbReference type="EMBL" id="BEZZ01000148">
    <property type="protein sequence ID" value="GCC27061.1"/>
    <property type="molecule type" value="Genomic_DNA"/>
</dbReference>
<organism evidence="2 3">
    <name type="scientific">Chiloscyllium punctatum</name>
    <name type="common">Brownbanded bambooshark</name>
    <name type="synonym">Hemiscyllium punctatum</name>
    <dbReference type="NCBI Taxonomy" id="137246"/>
    <lineage>
        <taxon>Eukaryota</taxon>
        <taxon>Metazoa</taxon>
        <taxon>Chordata</taxon>
        <taxon>Craniata</taxon>
        <taxon>Vertebrata</taxon>
        <taxon>Chondrichthyes</taxon>
        <taxon>Elasmobranchii</taxon>
        <taxon>Galeomorphii</taxon>
        <taxon>Galeoidea</taxon>
        <taxon>Orectolobiformes</taxon>
        <taxon>Hemiscylliidae</taxon>
        <taxon>Chiloscyllium</taxon>
    </lineage>
</organism>
<dbReference type="Proteomes" id="UP000287033">
    <property type="component" value="Unassembled WGS sequence"/>
</dbReference>
<reference evidence="2 3" key="1">
    <citation type="journal article" date="2018" name="Nat. Ecol. Evol.">
        <title>Shark genomes provide insights into elasmobranch evolution and the origin of vertebrates.</title>
        <authorList>
            <person name="Hara Y"/>
            <person name="Yamaguchi K"/>
            <person name="Onimaru K"/>
            <person name="Kadota M"/>
            <person name="Koyanagi M"/>
            <person name="Keeley SD"/>
            <person name="Tatsumi K"/>
            <person name="Tanaka K"/>
            <person name="Motone F"/>
            <person name="Kageyama Y"/>
            <person name="Nozu R"/>
            <person name="Adachi N"/>
            <person name="Nishimura O"/>
            <person name="Nakagawa R"/>
            <person name="Tanegashima C"/>
            <person name="Kiyatake I"/>
            <person name="Matsumoto R"/>
            <person name="Murakumo K"/>
            <person name="Nishida K"/>
            <person name="Terakita A"/>
            <person name="Kuratani S"/>
            <person name="Sato K"/>
            <person name="Hyodo S Kuraku.S."/>
        </authorList>
    </citation>
    <scope>NUCLEOTIDE SEQUENCE [LARGE SCALE GENOMIC DNA]</scope>
</reference>
<evidence type="ECO:0000256" key="1">
    <source>
        <dbReference type="SAM" id="MobiDB-lite"/>
    </source>
</evidence>
<protein>
    <submittedName>
        <fullName evidence="2">Uncharacterized protein</fullName>
    </submittedName>
</protein>
<accession>A0A401S9I3</accession>
<gene>
    <name evidence="2" type="ORF">chiPu_0005482</name>
</gene>
<sequence length="100" mass="10960">MIGSCDNEEDTHPDPRLTTDITENCRQLGLGDFVEAEIDVWVNCDNDIGTETFGDGQMINVVTEEQQESTDAVDGKENQKPTSPAVPINEAIDSLQLFMG</sequence>
<name>A0A401S9I3_CHIPU</name>